<reference evidence="1 2" key="1">
    <citation type="journal article" date="2022" name="Nat. Ecol. Evol.">
        <title>A masculinizing supergene underlies an exaggerated male reproductive morph in a spider.</title>
        <authorList>
            <person name="Hendrickx F."/>
            <person name="De Corte Z."/>
            <person name="Sonet G."/>
            <person name="Van Belleghem S.M."/>
            <person name="Kostlbacher S."/>
            <person name="Vangestel C."/>
        </authorList>
    </citation>
    <scope>NUCLEOTIDE SEQUENCE [LARGE SCALE GENOMIC DNA]</scope>
    <source>
        <strain evidence="1">W744_W776</strain>
    </source>
</reference>
<comment type="caution">
    <text evidence="1">The sequence shown here is derived from an EMBL/GenBank/DDBJ whole genome shotgun (WGS) entry which is preliminary data.</text>
</comment>
<sequence length="116" mass="13632">MENVQIVLTSLKIDKTTENENLNDLKWHAWKKYVDGKLKKVLEEGNTEDLAGHIQTLMPHFLRHVYTKREQAFSYKKQIEASTSKSFDLETAILQVDFVENYACSYQDEVQSAYWQ</sequence>
<dbReference type="EMBL" id="JAFNEN010001136">
    <property type="protein sequence ID" value="KAG8174810.1"/>
    <property type="molecule type" value="Genomic_DNA"/>
</dbReference>
<organism evidence="1 2">
    <name type="scientific">Oedothorax gibbosus</name>
    <dbReference type="NCBI Taxonomy" id="931172"/>
    <lineage>
        <taxon>Eukaryota</taxon>
        <taxon>Metazoa</taxon>
        <taxon>Ecdysozoa</taxon>
        <taxon>Arthropoda</taxon>
        <taxon>Chelicerata</taxon>
        <taxon>Arachnida</taxon>
        <taxon>Araneae</taxon>
        <taxon>Araneomorphae</taxon>
        <taxon>Entelegynae</taxon>
        <taxon>Araneoidea</taxon>
        <taxon>Linyphiidae</taxon>
        <taxon>Erigoninae</taxon>
        <taxon>Oedothorax</taxon>
    </lineage>
</organism>
<evidence type="ECO:0000313" key="1">
    <source>
        <dbReference type="EMBL" id="KAG8174810.1"/>
    </source>
</evidence>
<proteinExistence type="predicted"/>
<accession>A0AAV6TRZ7</accession>
<dbReference type="Proteomes" id="UP000827092">
    <property type="component" value="Unassembled WGS sequence"/>
</dbReference>
<evidence type="ECO:0000313" key="2">
    <source>
        <dbReference type="Proteomes" id="UP000827092"/>
    </source>
</evidence>
<gene>
    <name evidence="1" type="ORF">JTE90_002573</name>
</gene>
<protein>
    <submittedName>
        <fullName evidence="1">Uncharacterized protein</fullName>
    </submittedName>
</protein>
<dbReference type="PANTHER" id="PTHR46601">
    <property type="entry name" value="ULP_PROTEASE DOMAIN-CONTAINING PROTEIN"/>
    <property type="match status" value="1"/>
</dbReference>
<dbReference type="AlphaFoldDB" id="A0AAV6TRZ7"/>
<keyword evidence="2" id="KW-1185">Reference proteome</keyword>
<dbReference type="PANTHER" id="PTHR46601:SF2">
    <property type="entry name" value="UBIQUITIN-LIKE PROTEASE FAMILY PROFILE DOMAIN-CONTAINING PROTEIN"/>
    <property type="match status" value="1"/>
</dbReference>
<name>A0AAV6TRZ7_9ARAC</name>